<evidence type="ECO:0000313" key="3">
    <source>
        <dbReference type="EMBL" id="PPE74910.1"/>
    </source>
</evidence>
<evidence type="ECO:0000256" key="2">
    <source>
        <dbReference type="SAM" id="Phobius"/>
    </source>
</evidence>
<dbReference type="PANTHER" id="PTHR30386:SF28">
    <property type="entry name" value="EXPORTED PROTEIN"/>
    <property type="match status" value="1"/>
</dbReference>
<dbReference type="EMBL" id="PSNW01000002">
    <property type="protein sequence ID" value="PPE74910.1"/>
    <property type="molecule type" value="Genomic_DNA"/>
</dbReference>
<dbReference type="Gene3D" id="1.10.287.470">
    <property type="entry name" value="Helix hairpin bin"/>
    <property type="match status" value="1"/>
</dbReference>
<keyword evidence="2" id="KW-1133">Transmembrane helix</keyword>
<gene>
    <name evidence="3" type="ORF">C3942_04330</name>
</gene>
<dbReference type="Proteomes" id="UP000238220">
    <property type="component" value="Unassembled WGS sequence"/>
</dbReference>
<reference evidence="3 4" key="1">
    <citation type="submission" date="2018-02" db="EMBL/GenBank/DDBJ databases">
        <title>Genome sequencing of Solimonas sp. HR-BB.</title>
        <authorList>
            <person name="Lee Y."/>
            <person name="Jeon C.O."/>
        </authorList>
    </citation>
    <scope>NUCLEOTIDE SEQUENCE [LARGE SCALE GENOMIC DNA]</scope>
    <source>
        <strain evidence="3 4">HR-BB</strain>
    </source>
</reference>
<organism evidence="3 4">
    <name type="scientific">Solimonas fluminis</name>
    <dbReference type="NCBI Taxonomy" id="2086571"/>
    <lineage>
        <taxon>Bacteria</taxon>
        <taxon>Pseudomonadati</taxon>
        <taxon>Pseudomonadota</taxon>
        <taxon>Gammaproteobacteria</taxon>
        <taxon>Nevskiales</taxon>
        <taxon>Nevskiaceae</taxon>
        <taxon>Solimonas</taxon>
    </lineage>
</organism>
<keyword evidence="4" id="KW-1185">Reference proteome</keyword>
<sequence>MKVRFVKPEQGDPARDRGIQVPYAPGKRHLARWRWYLILLVVSSPLLYFVGKALWSSVAVEAPGVIAQEQLTVRTMAQGYVEEVYVKPYDEVAEGDPIVRLNNPELAVRASQIRAELKALQGIPASISAPAGPTVNLQDQIEIAREQKSYQNQRMSSLQQLVDEGAATEGELAEARREEQQASARIAELYQAMAVQNQRPPSVPNTELRTRVLSLRAEQAKLEEQLEGQLVRAPRDGRIVDLAVVSGDQLALGGKVAMLAPVGGELHIDTYVPPKYASYARDGQRGTVIFPDGSRRDAQIAAIPEVARELPTGYGQRFGDNQVGVLVRMRFVDGNAMHGRISNGLPIRVRFDNGWNEAPLPKQVVARLDHAFGALRERFAADTAAPPSVNGKDSL</sequence>
<evidence type="ECO:0000313" key="4">
    <source>
        <dbReference type="Proteomes" id="UP000238220"/>
    </source>
</evidence>
<name>A0A2S5TIV3_9GAMM</name>
<comment type="caution">
    <text evidence="3">The sequence shown here is derived from an EMBL/GenBank/DDBJ whole genome shotgun (WGS) entry which is preliminary data.</text>
</comment>
<proteinExistence type="predicted"/>
<keyword evidence="2" id="KW-0812">Transmembrane</keyword>
<evidence type="ECO:0008006" key="5">
    <source>
        <dbReference type="Google" id="ProtNLM"/>
    </source>
</evidence>
<feature type="coiled-coil region" evidence="1">
    <location>
        <begin position="158"/>
        <end position="225"/>
    </location>
</feature>
<dbReference type="InterPro" id="IPR050739">
    <property type="entry name" value="MFP"/>
</dbReference>
<feature type="transmembrane region" description="Helical" evidence="2">
    <location>
        <begin position="35"/>
        <end position="55"/>
    </location>
</feature>
<keyword evidence="2" id="KW-0472">Membrane</keyword>
<evidence type="ECO:0000256" key="1">
    <source>
        <dbReference type="SAM" id="Coils"/>
    </source>
</evidence>
<dbReference type="AlphaFoldDB" id="A0A2S5TIV3"/>
<dbReference type="Gene3D" id="2.40.50.100">
    <property type="match status" value="1"/>
</dbReference>
<dbReference type="PANTHER" id="PTHR30386">
    <property type="entry name" value="MEMBRANE FUSION SUBUNIT OF EMRAB-TOLC MULTIDRUG EFFLUX PUMP"/>
    <property type="match status" value="1"/>
</dbReference>
<dbReference type="OrthoDB" id="3084at2"/>
<keyword evidence="1" id="KW-0175">Coiled coil</keyword>
<dbReference type="RefSeq" id="WP_104229137.1">
    <property type="nucleotide sequence ID" value="NZ_PSNW01000002.1"/>
</dbReference>
<accession>A0A2S5TIV3</accession>
<protein>
    <recommendedName>
        <fullName evidence="5">Membrane fusion protein biotin-lipoyl like domain-containing protein</fullName>
    </recommendedName>
</protein>